<evidence type="ECO:0000256" key="1">
    <source>
        <dbReference type="SAM" id="MobiDB-lite"/>
    </source>
</evidence>
<accession>A0A0C3B7A9</accession>
<dbReference type="HOGENOM" id="CLU_624233_0_0_1"/>
<feature type="compositionally biased region" description="Low complexity" evidence="1">
    <location>
        <begin position="1"/>
        <end position="11"/>
    </location>
</feature>
<keyword evidence="3" id="KW-1185">Reference proteome</keyword>
<reference evidence="2 3" key="1">
    <citation type="submission" date="2014-04" db="EMBL/GenBank/DDBJ databases">
        <authorList>
            <consortium name="DOE Joint Genome Institute"/>
            <person name="Kuo A."/>
            <person name="Tarkka M."/>
            <person name="Buscot F."/>
            <person name="Kohler A."/>
            <person name="Nagy L.G."/>
            <person name="Floudas D."/>
            <person name="Copeland A."/>
            <person name="Barry K.W."/>
            <person name="Cichocki N."/>
            <person name="Veneault-Fourrey C."/>
            <person name="LaButti K."/>
            <person name="Lindquist E.A."/>
            <person name="Lipzen A."/>
            <person name="Lundell T."/>
            <person name="Morin E."/>
            <person name="Murat C."/>
            <person name="Sun H."/>
            <person name="Tunlid A."/>
            <person name="Henrissat B."/>
            <person name="Grigoriev I.V."/>
            <person name="Hibbett D.S."/>
            <person name="Martin F."/>
            <person name="Nordberg H.P."/>
            <person name="Cantor M.N."/>
            <person name="Hua S.X."/>
        </authorList>
    </citation>
    <scope>NUCLEOTIDE SEQUENCE [LARGE SCALE GENOMIC DNA]</scope>
    <source>
        <strain evidence="2 3">F 1598</strain>
    </source>
</reference>
<protein>
    <submittedName>
        <fullName evidence="2">Uncharacterized protein</fullName>
    </submittedName>
</protein>
<reference evidence="3" key="2">
    <citation type="submission" date="2015-01" db="EMBL/GenBank/DDBJ databases">
        <title>Evolutionary Origins and Diversification of the Mycorrhizal Mutualists.</title>
        <authorList>
            <consortium name="DOE Joint Genome Institute"/>
            <consortium name="Mycorrhizal Genomics Consortium"/>
            <person name="Kohler A."/>
            <person name="Kuo A."/>
            <person name="Nagy L.G."/>
            <person name="Floudas D."/>
            <person name="Copeland A."/>
            <person name="Barry K.W."/>
            <person name="Cichocki N."/>
            <person name="Veneault-Fourrey C."/>
            <person name="LaButti K."/>
            <person name="Lindquist E.A."/>
            <person name="Lipzen A."/>
            <person name="Lundell T."/>
            <person name="Morin E."/>
            <person name="Murat C."/>
            <person name="Riley R."/>
            <person name="Ohm R."/>
            <person name="Sun H."/>
            <person name="Tunlid A."/>
            <person name="Henrissat B."/>
            <person name="Grigoriev I.V."/>
            <person name="Hibbett D.S."/>
            <person name="Martin F."/>
        </authorList>
    </citation>
    <scope>NUCLEOTIDE SEQUENCE [LARGE SCALE GENOMIC DNA]</scope>
    <source>
        <strain evidence="3">F 1598</strain>
    </source>
</reference>
<evidence type="ECO:0000313" key="3">
    <source>
        <dbReference type="Proteomes" id="UP000054166"/>
    </source>
</evidence>
<dbReference type="InParanoid" id="A0A0C3B7A9"/>
<feature type="region of interest" description="Disordered" evidence="1">
    <location>
        <begin position="1"/>
        <end position="71"/>
    </location>
</feature>
<evidence type="ECO:0000313" key="2">
    <source>
        <dbReference type="EMBL" id="KIM73202.1"/>
    </source>
</evidence>
<dbReference type="EMBL" id="KN833090">
    <property type="protein sequence ID" value="KIM73202.1"/>
    <property type="molecule type" value="Genomic_DNA"/>
</dbReference>
<dbReference type="AlphaFoldDB" id="A0A0C3B7A9"/>
<name>A0A0C3B7A9_PILCF</name>
<dbReference type="OrthoDB" id="2745470at2759"/>
<proteinExistence type="predicted"/>
<organism evidence="2 3">
    <name type="scientific">Piloderma croceum (strain F 1598)</name>
    <dbReference type="NCBI Taxonomy" id="765440"/>
    <lineage>
        <taxon>Eukaryota</taxon>
        <taxon>Fungi</taxon>
        <taxon>Dikarya</taxon>
        <taxon>Basidiomycota</taxon>
        <taxon>Agaricomycotina</taxon>
        <taxon>Agaricomycetes</taxon>
        <taxon>Agaricomycetidae</taxon>
        <taxon>Atheliales</taxon>
        <taxon>Atheliaceae</taxon>
        <taxon>Piloderma</taxon>
    </lineage>
</organism>
<dbReference type="Proteomes" id="UP000054166">
    <property type="component" value="Unassembled WGS sequence"/>
</dbReference>
<gene>
    <name evidence="2" type="ORF">PILCRDRAFT_829323</name>
</gene>
<sequence length="439" mass="49280">MSASPASAASSVHPPRPNPSGLVVRTSVSKLPRSTGPRHSPRLHDYEKLNSARSSGLDRTTLRHSRISQMRPDLERTSPNLQCYYCRQGGRIIHCIKCGRAACVSSGPMILCLPESVDESKWECWECTERTGQMSICNPPSIASGGRVTAVDTSALVFLNVYLDDRIERHAVNFLQSIIESRYLGAESHLKIIDVPFTHLGNETRELKVKQQIIQSFARERDCRLVFTIHTHSDPGTGFLQWSPRDMVSFTEIVEHVLGTTALSDFTNSLLFLVTCGGVVDHCLQDIRRWSNNKFRAVIAFKAPNLDASEATCAFLKPVLVYHLFEKHPLISAVQRALSEDFLRHTDIYVATDGRITLLRNAPMRSRPNGLDIYCCGQVPKYQNHGKVANVVRYLCKSPAHIGGRYLKVVLENPHHFVSIPIVTGGRFRYMMKMLEEIV</sequence>